<evidence type="ECO:0000313" key="1">
    <source>
        <dbReference type="EMBL" id="MCA9759510.1"/>
    </source>
</evidence>
<dbReference type="Proteomes" id="UP000739538">
    <property type="component" value="Unassembled WGS sequence"/>
</dbReference>
<organism evidence="1 2">
    <name type="scientific">Eiseniibacteriota bacterium</name>
    <dbReference type="NCBI Taxonomy" id="2212470"/>
    <lineage>
        <taxon>Bacteria</taxon>
        <taxon>Candidatus Eiseniibacteriota</taxon>
    </lineage>
</organism>
<evidence type="ECO:0000313" key="2">
    <source>
        <dbReference type="Proteomes" id="UP000739538"/>
    </source>
</evidence>
<comment type="caution">
    <text evidence="1">The sequence shown here is derived from an EMBL/GenBank/DDBJ whole genome shotgun (WGS) entry which is preliminary data.</text>
</comment>
<name>A0A956NLR5_UNCEI</name>
<reference evidence="1" key="2">
    <citation type="journal article" date="2021" name="Microbiome">
        <title>Successional dynamics and alternative stable states in a saline activated sludge microbial community over 9 years.</title>
        <authorList>
            <person name="Wang Y."/>
            <person name="Ye J."/>
            <person name="Ju F."/>
            <person name="Liu L."/>
            <person name="Boyd J.A."/>
            <person name="Deng Y."/>
            <person name="Parks D.H."/>
            <person name="Jiang X."/>
            <person name="Yin X."/>
            <person name="Woodcroft B.J."/>
            <person name="Tyson G.W."/>
            <person name="Hugenholtz P."/>
            <person name="Polz M.F."/>
            <person name="Zhang T."/>
        </authorList>
    </citation>
    <scope>NUCLEOTIDE SEQUENCE</scope>
    <source>
        <strain evidence="1">HKST-UBA02</strain>
    </source>
</reference>
<accession>A0A956NLR5</accession>
<reference evidence="1" key="1">
    <citation type="submission" date="2020-04" db="EMBL/GenBank/DDBJ databases">
        <authorList>
            <person name="Zhang T."/>
        </authorList>
    </citation>
    <scope>NUCLEOTIDE SEQUENCE</scope>
    <source>
        <strain evidence="1">HKST-UBA02</strain>
    </source>
</reference>
<dbReference type="EMBL" id="JAGQHS010000371">
    <property type="protein sequence ID" value="MCA9759510.1"/>
    <property type="molecule type" value="Genomic_DNA"/>
</dbReference>
<dbReference type="AlphaFoldDB" id="A0A956NLR5"/>
<sequence length="52" mass="5802">MRRDTAASDRRWSGLLVGVADVANLVGDLVDLQRDRVDRNAEDQNQPPEPTL</sequence>
<gene>
    <name evidence="1" type="ORF">KDA27_27190</name>
</gene>
<proteinExistence type="predicted"/>
<protein>
    <submittedName>
        <fullName evidence="1">Uncharacterized protein</fullName>
    </submittedName>
</protein>